<gene>
    <name evidence="1" type="ORF">HHK36_029718</name>
</gene>
<organism evidence="1 2">
    <name type="scientific">Tetracentron sinense</name>
    <name type="common">Spur-leaf</name>
    <dbReference type="NCBI Taxonomy" id="13715"/>
    <lineage>
        <taxon>Eukaryota</taxon>
        <taxon>Viridiplantae</taxon>
        <taxon>Streptophyta</taxon>
        <taxon>Embryophyta</taxon>
        <taxon>Tracheophyta</taxon>
        <taxon>Spermatophyta</taxon>
        <taxon>Magnoliopsida</taxon>
        <taxon>Trochodendrales</taxon>
        <taxon>Trochodendraceae</taxon>
        <taxon>Tetracentron</taxon>
    </lineage>
</organism>
<reference evidence="1 2" key="1">
    <citation type="submission" date="2020-04" db="EMBL/GenBank/DDBJ databases">
        <title>Plant Genome Project.</title>
        <authorList>
            <person name="Zhang R.-G."/>
        </authorList>
    </citation>
    <scope>NUCLEOTIDE SEQUENCE [LARGE SCALE GENOMIC DNA]</scope>
    <source>
        <strain evidence="1">YNK0</strain>
        <tissue evidence="1">Leaf</tissue>
    </source>
</reference>
<dbReference type="PANTHER" id="PTHR31365">
    <property type="entry name" value="EXPRESSED PROTEIN"/>
    <property type="match status" value="1"/>
</dbReference>
<dbReference type="EMBL" id="JABCRI010000023">
    <property type="protein sequence ID" value="KAF8378379.1"/>
    <property type="molecule type" value="Genomic_DNA"/>
</dbReference>
<dbReference type="AlphaFoldDB" id="A0A834YBT1"/>
<dbReference type="OrthoDB" id="278212at2759"/>
<dbReference type="OMA" id="FLPKGYQ"/>
<dbReference type="PANTHER" id="PTHR31365:SF2">
    <property type="entry name" value="OS01G0771100 PROTEIN"/>
    <property type="match status" value="1"/>
</dbReference>
<keyword evidence="2" id="KW-1185">Reference proteome</keyword>
<dbReference type="Gene3D" id="3.10.280.10">
    <property type="entry name" value="Mitochondrial glycoprotein"/>
    <property type="match status" value="1"/>
</dbReference>
<dbReference type="SUPFAM" id="SSF54529">
    <property type="entry name" value="Mitochondrial glycoprotein MAM33-like"/>
    <property type="match status" value="1"/>
</dbReference>
<evidence type="ECO:0000313" key="2">
    <source>
        <dbReference type="Proteomes" id="UP000655225"/>
    </source>
</evidence>
<sequence>MKVSPLSPFSIVKGELESNGPVLRRTYDDEEISISVMRLANINTGGGDDDEGDDINQLFLHVDVLKPGREKSLHFLCGLYPEAMGIHSVSLRPKVQSFGFLVVQKYKAFWNFKFEEKLKKTLFSPKLKQNDNENKIKKKIK</sequence>
<evidence type="ECO:0000313" key="1">
    <source>
        <dbReference type="EMBL" id="KAF8378379.1"/>
    </source>
</evidence>
<proteinExistence type="predicted"/>
<name>A0A834YBT1_TETSI</name>
<dbReference type="InterPro" id="IPR036561">
    <property type="entry name" value="MAM33_sf"/>
</dbReference>
<comment type="caution">
    <text evidence="1">The sequence shown here is derived from an EMBL/GenBank/DDBJ whole genome shotgun (WGS) entry which is preliminary data.</text>
</comment>
<protein>
    <submittedName>
        <fullName evidence="1">Uncharacterized protein</fullName>
    </submittedName>
</protein>
<accession>A0A834YBT1</accession>
<dbReference type="Proteomes" id="UP000655225">
    <property type="component" value="Unassembled WGS sequence"/>
</dbReference>